<sequence>MTCFLFLSKPFFLQIFKFLMYDMGTVLSDFYHP</sequence>
<dbReference type="AlphaFoldDB" id="A0A0E9QLB9"/>
<name>A0A0E9QLB9_ANGAN</name>
<evidence type="ECO:0000313" key="1">
    <source>
        <dbReference type="EMBL" id="JAH17155.1"/>
    </source>
</evidence>
<reference evidence="1" key="2">
    <citation type="journal article" date="2015" name="Fish Shellfish Immunol.">
        <title>Early steps in the European eel (Anguilla anguilla)-Vibrio vulnificus interaction in the gills: Role of the RtxA13 toxin.</title>
        <authorList>
            <person name="Callol A."/>
            <person name="Pajuelo D."/>
            <person name="Ebbesson L."/>
            <person name="Teles M."/>
            <person name="MacKenzie S."/>
            <person name="Amaro C."/>
        </authorList>
    </citation>
    <scope>NUCLEOTIDE SEQUENCE</scope>
</reference>
<protein>
    <submittedName>
        <fullName evidence="1">Uncharacterized protein</fullName>
    </submittedName>
</protein>
<proteinExistence type="predicted"/>
<organism evidence="1">
    <name type="scientific">Anguilla anguilla</name>
    <name type="common">European freshwater eel</name>
    <name type="synonym">Muraena anguilla</name>
    <dbReference type="NCBI Taxonomy" id="7936"/>
    <lineage>
        <taxon>Eukaryota</taxon>
        <taxon>Metazoa</taxon>
        <taxon>Chordata</taxon>
        <taxon>Craniata</taxon>
        <taxon>Vertebrata</taxon>
        <taxon>Euteleostomi</taxon>
        <taxon>Actinopterygii</taxon>
        <taxon>Neopterygii</taxon>
        <taxon>Teleostei</taxon>
        <taxon>Anguilliformes</taxon>
        <taxon>Anguillidae</taxon>
        <taxon>Anguilla</taxon>
    </lineage>
</organism>
<dbReference type="EMBL" id="GBXM01091422">
    <property type="protein sequence ID" value="JAH17155.1"/>
    <property type="molecule type" value="Transcribed_RNA"/>
</dbReference>
<accession>A0A0E9QLB9</accession>
<reference evidence="1" key="1">
    <citation type="submission" date="2014-11" db="EMBL/GenBank/DDBJ databases">
        <authorList>
            <person name="Amaro Gonzalez C."/>
        </authorList>
    </citation>
    <scope>NUCLEOTIDE SEQUENCE</scope>
</reference>